<sequence length="154" mass="16612">MSEVAGHLADRGGATVPVRRLTVLYDPDCPLCTRVHDWLVRQRQLIPLEMLPVGTAGTRARFPALDHEATLREITVIGDGGQVYAGHAAWVVCLWALAEYRPMAHRFTGPAGAPLARAAVLAAARYRARTRDPYEDPDDPENPEGLGGCTTGSG</sequence>
<evidence type="ECO:0000313" key="2">
    <source>
        <dbReference type="EMBL" id="GGN40772.1"/>
    </source>
</evidence>
<comment type="caution">
    <text evidence="2">The sequence shown here is derived from an EMBL/GenBank/DDBJ whole genome shotgun (WGS) entry which is preliminary data.</text>
</comment>
<evidence type="ECO:0008006" key="4">
    <source>
        <dbReference type="Google" id="ProtNLM"/>
    </source>
</evidence>
<dbReference type="EMBL" id="BMND01000006">
    <property type="protein sequence ID" value="GGN40772.1"/>
    <property type="molecule type" value="Genomic_DNA"/>
</dbReference>
<dbReference type="Pfam" id="PF04134">
    <property type="entry name" value="DCC1-like"/>
    <property type="match status" value="1"/>
</dbReference>
<dbReference type="Proteomes" id="UP000600080">
    <property type="component" value="Unassembled WGS sequence"/>
</dbReference>
<keyword evidence="3" id="KW-1185">Reference proteome</keyword>
<organism evidence="2 3">
    <name type="scientific">Streptomyces kronopolitis</name>
    <dbReference type="NCBI Taxonomy" id="1612435"/>
    <lineage>
        <taxon>Bacteria</taxon>
        <taxon>Bacillati</taxon>
        <taxon>Actinomycetota</taxon>
        <taxon>Actinomycetes</taxon>
        <taxon>Kitasatosporales</taxon>
        <taxon>Streptomycetaceae</taxon>
        <taxon>Streptomyces</taxon>
    </lineage>
</organism>
<dbReference type="InterPro" id="IPR007263">
    <property type="entry name" value="DCC1-like"/>
</dbReference>
<feature type="compositionally biased region" description="Gly residues" evidence="1">
    <location>
        <begin position="145"/>
        <end position="154"/>
    </location>
</feature>
<evidence type="ECO:0000256" key="1">
    <source>
        <dbReference type="SAM" id="MobiDB-lite"/>
    </source>
</evidence>
<proteinExistence type="predicted"/>
<gene>
    <name evidence="2" type="ORF">GCM10012285_19260</name>
</gene>
<protein>
    <recommendedName>
        <fullName evidence="4">DUF393 domain-containing protein</fullName>
    </recommendedName>
</protein>
<name>A0ABQ2J5S1_9ACTN</name>
<accession>A0ABQ2J5S1</accession>
<evidence type="ECO:0000313" key="3">
    <source>
        <dbReference type="Proteomes" id="UP000600080"/>
    </source>
</evidence>
<feature type="region of interest" description="Disordered" evidence="1">
    <location>
        <begin position="130"/>
        <end position="154"/>
    </location>
</feature>
<reference evidence="3" key="1">
    <citation type="journal article" date="2019" name="Int. J. Syst. Evol. Microbiol.">
        <title>The Global Catalogue of Microorganisms (GCM) 10K type strain sequencing project: providing services to taxonomists for standard genome sequencing and annotation.</title>
        <authorList>
            <consortium name="The Broad Institute Genomics Platform"/>
            <consortium name="The Broad Institute Genome Sequencing Center for Infectious Disease"/>
            <person name="Wu L."/>
            <person name="Ma J."/>
        </authorList>
    </citation>
    <scope>NUCLEOTIDE SEQUENCE [LARGE SCALE GENOMIC DNA]</scope>
    <source>
        <strain evidence="3">CGMCC 4.7323</strain>
    </source>
</reference>